<evidence type="ECO:0000256" key="2">
    <source>
        <dbReference type="ARBA" id="ARBA00022475"/>
    </source>
</evidence>
<keyword evidence="6" id="KW-0547">Nucleotide-binding</keyword>
<protein>
    <submittedName>
        <fullName evidence="11">Sugar ABC transporter ATP-binding protein</fullName>
    </submittedName>
</protein>
<keyword evidence="4" id="KW-0762">Sugar transport</keyword>
<evidence type="ECO:0000256" key="7">
    <source>
        <dbReference type="ARBA" id="ARBA00022840"/>
    </source>
</evidence>
<evidence type="ECO:0000256" key="9">
    <source>
        <dbReference type="ARBA" id="ARBA00023136"/>
    </source>
</evidence>
<dbReference type="RefSeq" id="WP_114810692.1">
    <property type="nucleotide sequence ID" value="NZ_CP139965.1"/>
</dbReference>
<dbReference type="Gene3D" id="3.40.50.300">
    <property type="entry name" value="P-loop containing nucleotide triphosphate hydrolases"/>
    <property type="match status" value="2"/>
</dbReference>
<evidence type="ECO:0000313" key="11">
    <source>
        <dbReference type="EMBL" id="WQD79589.1"/>
    </source>
</evidence>
<dbReference type="PANTHER" id="PTHR43790:SF3">
    <property type="entry name" value="D-ALLOSE IMPORT ATP-BINDING PROTEIN ALSA-RELATED"/>
    <property type="match status" value="1"/>
</dbReference>
<keyword evidence="2" id="KW-1003">Cell membrane</keyword>
<dbReference type="PROSITE" id="PS50893">
    <property type="entry name" value="ABC_TRANSPORTER_2"/>
    <property type="match status" value="2"/>
</dbReference>
<reference evidence="11 12" key="1">
    <citation type="submission" date="2023-12" db="EMBL/GenBank/DDBJ databases">
        <title>Genome sequencing and assembly of bacterial species from a model synthetic community.</title>
        <authorList>
            <person name="Hogle S.L."/>
        </authorList>
    </citation>
    <scope>NUCLEOTIDE SEQUENCE [LARGE SCALE GENOMIC DNA]</scope>
    <source>
        <strain evidence="11 12">HAMBI 2494</strain>
    </source>
</reference>
<feature type="domain" description="ABC transporter" evidence="10">
    <location>
        <begin position="6"/>
        <end position="245"/>
    </location>
</feature>
<dbReference type="InterPro" id="IPR027417">
    <property type="entry name" value="P-loop_NTPase"/>
</dbReference>
<evidence type="ECO:0000256" key="1">
    <source>
        <dbReference type="ARBA" id="ARBA00022448"/>
    </source>
</evidence>
<dbReference type="EMBL" id="CP139965">
    <property type="protein sequence ID" value="WQD79589.1"/>
    <property type="molecule type" value="Genomic_DNA"/>
</dbReference>
<keyword evidence="9" id="KW-0472">Membrane</keyword>
<keyword evidence="12" id="KW-1185">Reference proteome</keyword>
<sequence>MPFPVLHVVGIGKRFGASIALDHVDLSIGAGEVVALMGANGAGKSTLVKILSGVYLPDRGTLALRGAPFDPSSPQDAARRGVATVHQSIADAVVPNLPVADNLLLDRLCGGSSAWYVPARVRRAEAARRAARIGLAVDLDAPLGTLPLAAQQQVTIARAMATHPALLILDEPTASLSAGEADRLFELIARLRDEGVATLLVSHRERDLRRIADRVVVLRDGRVVGDARRPIDFHAALETMLGRPLQRLHETHETPNSADTRAVLSLRGLRLTPASAPFDLDVRRGEIVAIVGPVGSGKSRLARTLFGAAHASDGEITLDGLRWQPRSPAQSIRAGVFMLGEDRRRTTLFPDSVPFATIAGTIGFPFMSRWFRNGFVRTWRERQAAVEAIERFGIRCRGAGDRPSRLSGGNQQKVALARWHAEPARLLLLDEPFQGIDAGARADIVRLLRSEASSRATLVFVSDLDEALQVADRIVHFDRGSPVVHAEPSVPVHAL</sequence>
<evidence type="ECO:0000256" key="6">
    <source>
        <dbReference type="ARBA" id="ARBA00022741"/>
    </source>
</evidence>
<dbReference type="GO" id="GO:0005524">
    <property type="term" value="F:ATP binding"/>
    <property type="evidence" value="ECO:0007669"/>
    <property type="project" value="UniProtKB-KW"/>
</dbReference>
<keyword evidence="5" id="KW-0677">Repeat</keyword>
<evidence type="ECO:0000256" key="8">
    <source>
        <dbReference type="ARBA" id="ARBA00022967"/>
    </source>
</evidence>
<dbReference type="InterPro" id="IPR003439">
    <property type="entry name" value="ABC_transporter-like_ATP-bd"/>
</dbReference>
<evidence type="ECO:0000313" key="12">
    <source>
        <dbReference type="Proteomes" id="UP001325479"/>
    </source>
</evidence>
<proteinExistence type="predicted"/>
<organism evidence="11 12">
    <name type="scientific">Paraburkholderia kururiensis</name>
    <dbReference type="NCBI Taxonomy" id="984307"/>
    <lineage>
        <taxon>Bacteria</taxon>
        <taxon>Pseudomonadati</taxon>
        <taxon>Pseudomonadota</taxon>
        <taxon>Betaproteobacteria</taxon>
        <taxon>Burkholderiales</taxon>
        <taxon>Burkholderiaceae</taxon>
        <taxon>Paraburkholderia</taxon>
    </lineage>
</organism>
<dbReference type="InterPro" id="IPR050107">
    <property type="entry name" value="ABC_carbohydrate_import_ATPase"/>
</dbReference>
<dbReference type="PANTHER" id="PTHR43790">
    <property type="entry name" value="CARBOHYDRATE TRANSPORT ATP-BINDING PROTEIN MG119-RELATED"/>
    <property type="match status" value="1"/>
</dbReference>
<keyword evidence="3" id="KW-0997">Cell inner membrane</keyword>
<evidence type="ECO:0000259" key="10">
    <source>
        <dbReference type="PROSITE" id="PS50893"/>
    </source>
</evidence>
<dbReference type="SUPFAM" id="SSF52540">
    <property type="entry name" value="P-loop containing nucleoside triphosphate hydrolases"/>
    <property type="match status" value="2"/>
</dbReference>
<dbReference type="CDD" id="cd03216">
    <property type="entry name" value="ABC_Carb_Monos_I"/>
    <property type="match status" value="1"/>
</dbReference>
<evidence type="ECO:0000256" key="3">
    <source>
        <dbReference type="ARBA" id="ARBA00022519"/>
    </source>
</evidence>
<keyword evidence="1" id="KW-0813">Transport</keyword>
<dbReference type="SMART" id="SM00382">
    <property type="entry name" value="AAA"/>
    <property type="match status" value="2"/>
</dbReference>
<dbReference type="Pfam" id="PF00005">
    <property type="entry name" value="ABC_tran"/>
    <property type="match status" value="2"/>
</dbReference>
<feature type="domain" description="ABC transporter" evidence="10">
    <location>
        <begin position="258"/>
        <end position="494"/>
    </location>
</feature>
<gene>
    <name evidence="11" type="ORF">U0042_07865</name>
</gene>
<evidence type="ECO:0000256" key="5">
    <source>
        <dbReference type="ARBA" id="ARBA00022737"/>
    </source>
</evidence>
<dbReference type="Proteomes" id="UP001325479">
    <property type="component" value="Chromosome"/>
</dbReference>
<dbReference type="InterPro" id="IPR003593">
    <property type="entry name" value="AAA+_ATPase"/>
</dbReference>
<keyword evidence="8" id="KW-1278">Translocase</keyword>
<evidence type="ECO:0000256" key="4">
    <source>
        <dbReference type="ARBA" id="ARBA00022597"/>
    </source>
</evidence>
<keyword evidence="7 11" id="KW-0067">ATP-binding</keyword>
<accession>A0ABZ0WQA7</accession>
<name>A0ABZ0WQA7_9BURK</name>
<dbReference type="CDD" id="cd03215">
    <property type="entry name" value="ABC_Carb_Monos_II"/>
    <property type="match status" value="1"/>
</dbReference>